<evidence type="ECO:0000313" key="1">
    <source>
        <dbReference type="EMBL" id="GAG04278.1"/>
    </source>
</evidence>
<accession>X0UVF2</accession>
<reference evidence="1" key="1">
    <citation type="journal article" date="2014" name="Front. Microbiol.">
        <title>High frequency of phylogenetically diverse reductive dehalogenase-homologous genes in deep subseafloor sedimentary metagenomes.</title>
        <authorList>
            <person name="Kawai M."/>
            <person name="Futagami T."/>
            <person name="Toyoda A."/>
            <person name="Takaki Y."/>
            <person name="Nishi S."/>
            <person name="Hori S."/>
            <person name="Arai W."/>
            <person name="Tsubouchi T."/>
            <person name="Morono Y."/>
            <person name="Uchiyama I."/>
            <person name="Ito T."/>
            <person name="Fujiyama A."/>
            <person name="Inagaki F."/>
            <person name="Takami H."/>
        </authorList>
    </citation>
    <scope>NUCLEOTIDE SEQUENCE</scope>
    <source>
        <strain evidence="1">Expedition CK06-06</strain>
    </source>
</reference>
<proteinExistence type="predicted"/>
<organism evidence="1">
    <name type="scientific">marine sediment metagenome</name>
    <dbReference type="NCBI Taxonomy" id="412755"/>
    <lineage>
        <taxon>unclassified sequences</taxon>
        <taxon>metagenomes</taxon>
        <taxon>ecological metagenomes</taxon>
    </lineage>
</organism>
<feature type="non-terminal residue" evidence="1">
    <location>
        <position position="1"/>
    </location>
</feature>
<dbReference type="AlphaFoldDB" id="X0UVF2"/>
<gene>
    <name evidence="1" type="ORF">S01H1_42134</name>
</gene>
<dbReference type="EMBL" id="BARS01026766">
    <property type="protein sequence ID" value="GAG04278.1"/>
    <property type="molecule type" value="Genomic_DNA"/>
</dbReference>
<sequence>NERYANLRGEVHWPPDELADWAAANDYFTLVQWDEVNDGVTLISSVDEPNAIIQDATLTTPTSGPLVQPELGLHTFGKGSTNVYFDDFAVQADVGTSSNTGFVRTIQE</sequence>
<protein>
    <submittedName>
        <fullName evidence="1">Uncharacterized protein</fullName>
    </submittedName>
</protein>
<comment type="caution">
    <text evidence="1">The sequence shown here is derived from an EMBL/GenBank/DDBJ whole genome shotgun (WGS) entry which is preliminary data.</text>
</comment>
<name>X0UVF2_9ZZZZ</name>